<dbReference type="PANTHER" id="PTHR20963:SF24">
    <property type="entry name" value="3-PHYTASE B"/>
    <property type="match status" value="1"/>
</dbReference>
<keyword evidence="4" id="KW-0378">Hydrolase</keyword>
<evidence type="ECO:0000256" key="1">
    <source>
        <dbReference type="ARBA" id="ARBA00004613"/>
    </source>
</evidence>
<dbReference type="Proteomes" id="UP000305067">
    <property type="component" value="Unassembled WGS sequence"/>
</dbReference>
<organism evidence="19 20">
    <name type="scientific">Pterulicium gracile</name>
    <dbReference type="NCBI Taxonomy" id="1884261"/>
    <lineage>
        <taxon>Eukaryota</taxon>
        <taxon>Fungi</taxon>
        <taxon>Dikarya</taxon>
        <taxon>Basidiomycota</taxon>
        <taxon>Agaricomycotina</taxon>
        <taxon>Agaricomycetes</taxon>
        <taxon>Agaricomycetidae</taxon>
        <taxon>Agaricales</taxon>
        <taxon>Pleurotineae</taxon>
        <taxon>Pterulaceae</taxon>
        <taxon>Pterulicium</taxon>
    </lineage>
</organism>
<dbReference type="Pfam" id="PF00328">
    <property type="entry name" value="His_Phos_2"/>
    <property type="match status" value="1"/>
</dbReference>
<dbReference type="STRING" id="1884261.A0A5C3Q433"/>
<dbReference type="GO" id="GO:0005576">
    <property type="term" value="C:extracellular region"/>
    <property type="evidence" value="ECO:0007669"/>
    <property type="project" value="UniProtKB-SubCell"/>
</dbReference>
<dbReference type="SUPFAM" id="SSF53254">
    <property type="entry name" value="Phosphoglycerate mutase-like"/>
    <property type="match status" value="1"/>
</dbReference>
<keyword evidence="5 17" id="KW-1015">Disulfide bond</keyword>
<comment type="catalytic activity">
    <reaction evidence="12">
        <text>1D-myo-inositol 1,2,4,5,6-pentakisphosphate + H2O = 1D-myo-inositol 1,2,5,6-tetrakisphosphate + phosphate</text>
        <dbReference type="Rhea" id="RHEA:77115"/>
        <dbReference type="ChEBI" id="CHEBI:15377"/>
        <dbReference type="ChEBI" id="CHEBI:43474"/>
        <dbReference type="ChEBI" id="CHEBI:57798"/>
        <dbReference type="ChEBI" id="CHEBI:195535"/>
    </reaction>
    <physiologicalReaction direction="left-to-right" evidence="12">
        <dbReference type="Rhea" id="RHEA:77116"/>
    </physiologicalReaction>
</comment>
<evidence type="ECO:0000256" key="4">
    <source>
        <dbReference type="ARBA" id="ARBA00022801"/>
    </source>
</evidence>
<dbReference type="CDD" id="cd07061">
    <property type="entry name" value="HP_HAP_like"/>
    <property type="match status" value="1"/>
</dbReference>
<dbReference type="AlphaFoldDB" id="A0A5C3Q433"/>
<reference evidence="19 20" key="1">
    <citation type="journal article" date="2019" name="Nat. Ecol. Evol.">
        <title>Megaphylogeny resolves global patterns of mushroom evolution.</title>
        <authorList>
            <person name="Varga T."/>
            <person name="Krizsan K."/>
            <person name="Foldi C."/>
            <person name="Dima B."/>
            <person name="Sanchez-Garcia M."/>
            <person name="Sanchez-Ramirez S."/>
            <person name="Szollosi G.J."/>
            <person name="Szarkandi J.G."/>
            <person name="Papp V."/>
            <person name="Albert L."/>
            <person name="Andreopoulos W."/>
            <person name="Angelini C."/>
            <person name="Antonin V."/>
            <person name="Barry K.W."/>
            <person name="Bougher N.L."/>
            <person name="Buchanan P."/>
            <person name="Buyck B."/>
            <person name="Bense V."/>
            <person name="Catcheside P."/>
            <person name="Chovatia M."/>
            <person name="Cooper J."/>
            <person name="Damon W."/>
            <person name="Desjardin D."/>
            <person name="Finy P."/>
            <person name="Geml J."/>
            <person name="Haridas S."/>
            <person name="Hughes K."/>
            <person name="Justo A."/>
            <person name="Karasinski D."/>
            <person name="Kautmanova I."/>
            <person name="Kiss B."/>
            <person name="Kocsube S."/>
            <person name="Kotiranta H."/>
            <person name="LaButti K.M."/>
            <person name="Lechner B.E."/>
            <person name="Liimatainen K."/>
            <person name="Lipzen A."/>
            <person name="Lukacs Z."/>
            <person name="Mihaltcheva S."/>
            <person name="Morgado L.N."/>
            <person name="Niskanen T."/>
            <person name="Noordeloos M.E."/>
            <person name="Ohm R.A."/>
            <person name="Ortiz-Santana B."/>
            <person name="Ovrebo C."/>
            <person name="Racz N."/>
            <person name="Riley R."/>
            <person name="Savchenko A."/>
            <person name="Shiryaev A."/>
            <person name="Soop K."/>
            <person name="Spirin V."/>
            <person name="Szebenyi C."/>
            <person name="Tomsovsky M."/>
            <person name="Tulloss R.E."/>
            <person name="Uehling J."/>
            <person name="Grigoriev I.V."/>
            <person name="Vagvolgyi C."/>
            <person name="Papp T."/>
            <person name="Martin F.M."/>
            <person name="Miettinen O."/>
            <person name="Hibbett D.S."/>
            <person name="Nagy L.G."/>
        </authorList>
    </citation>
    <scope>NUCLEOTIDE SEQUENCE [LARGE SCALE GENOMIC DNA]</scope>
    <source>
        <strain evidence="19 20">CBS 309.79</strain>
    </source>
</reference>
<evidence type="ECO:0000256" key="5">
    <source>
        <dbReference type="ARBA" id="ARBA00023157"/>
    </source>
</evidence>
<comment type="catalytic activity">
    <reaction evidence="9">
        <text>1D-myo-inositol 1,2,5,6-tetrakisphosphate + H2O = 1D-myo-inositol 1,2,6-trisphosphate + phosphate</text>
        <dbReference type="Rhea" id="RHEA:77119"/>
        <dbReference type="ChEBI" id="CHEBI:15377"/>
        <dbReference type="ChEBI" id="CHEBI:43474"/>
        <dbReference type="ChEBI" id="CHEBI:195535"/>
        <dbReference type="ChEBI" id="CHEBI:195537"/>
    </reaction>
    <physiologicalReaction direction="left-to-right" evidence="9">
        <dbReference type="Rhea" id="RHEA:77120"/>
    </physiologicalReaction>
</comment>
<feature type="disulfide bond" evidence="17">
    <location>
        <begin position="235"/>
        <end position="514"/>
    </location>
</feature>
<feature type="transmembrane region" description="Helical" evidence="18">
    <location>
        <begin position="23"/>
        <end position="46"/>
    </location>
</feature>
<dbReference type="EMBL" id="ML178858">
    <property type="protein sequence ID" value="TFK96551.1"/>
    <property type="molecule type" value="Genomic_DNA"/>
</dbReference>
<name>A0A5C3Q433_9AGAR</name>
<evidence type="ECO:0000256" key="11">
    <source>
        <dbReference type="ARBA" id="ARBA00043721"/>
    </source>
</evidence>
<feature type="disulfide bond" evidence="17">
    <location>
        <begin position="482"/>
        <end position="491"/>
    </location>
</feature>
<dbReference type="InterPro" id="IPR016274">
    <property type="entry name" value="Histidine_acid_Pase_euk"/>
</dbReference>
<evidence type="ECO:0000256" key="8">
    <source>
        <dbReference type="ARBA" id="ARBA00042300"/>
    </source>
</evidence>
<evidence type="ECO:0000256" key="13">
    <source>
        <dbReference type="ARBA" id="ARBA00043788"/>
    </source>
</evidence>
<proteinExistence type="predicted"/>
<comment type="catalytic activity">
    <reaction evidence="11">
        <text>1D-myo-inositol 1,2,6-trisphosphate + H2O = 1D-myo-inositol 1,2-bisphosphate + phosphate</text>
        <dbReference type="Rhea" id="RHEA:77131"/>
        <dbReference type="ChEBI" id="CHEBI:15377"/>
        <dbReference type="ChEBI" id="CHEBI:43474"/>
        <dbReference type="ChEBI" id="CHEBI:195537"/>
        <dbReference type="ChEBI" id="CHEBI:195539"/>
    </reaction>
    <physiologicalReaction direction="left-to-right" evidence="11">
        <dbReference type="Rhea" id="RHEA:77132"/>
    </physiologicalReaction>
</comment>
<evidence type="ECO:0000256" key="2">
    <source>
        <dbReference type="ARBA" id="ARBA00011245"/>
    </source>
</evidence>
<keyword evidence="20" id="KW-1185">Reference proteome</keyword>
<keyword evidence="3" id="KW-0964">Secreted</keyword>
<dbReference type="GO" id="GO:0003993">
    <property type="term" value="F:acid phosphatase activity"/>
    <property type="evidence" value="ECO:0007669"/>
    <property type="project" value="TreeGrafter"/>
</dbReference>
<keyword evidence="6" id="KW-0325">Glycoprotein</keyword>
<evidence type="ECO:0000256" key="9">
    <source>
        <dbReference type="ARBA" id="ARBA00043670"/>
    </source>
</evidence>
<evidence type="ECO:0000256" key="10">
    <source>
        <dbReference type="ARBA" id="ARBA00043675"/>
    </source>
</evidence>
<keyword evidence="18" id="KW-0472">Membrane</keyword>
<keyword evidence="18" id="KW-0812">Transmembrane</keyword>
<evidence type="ECO:0000256" key="18">
    <source>
        <dbReference type="SAM" id="Phobius"/>
    </source>
</evidence>
<evidence type="ECO:0000256" key="14">
    <source>
        <dbReference type="ARBA" id="ARBA00044106"/>
    </source>
</evidence>
<dbReference type="InterPro" id="IPR029033">
    <property type="entry name" value="His_PPase_superfam"/>
</dbReference>
<evidence type="ECO:0000256" key="16">
    <source>
        <dbReference type="PIRSR" id="PIRSR000894-1"/>
    </source>
</evidence>
<evidence type="ECO:0000256" key="6">
    <source>
        <dbReference type="ARBA" id="ARBA00023180"/>
    </source>
</evidence>
<comment type="subcellular location">
    <subcellularLocation>
        <location evidence="1">Secreted</location>
    </subcellularLocation>
</comment>
<evidence type="ECO:0000256" key="3">
    <source>
        <dbReference type="ARBA" id="ARBA00022525"/>
    </source>
</evidence>
<evidence type="ECO:0000256" key="15">
    <source>
        <dbReference type="ARBA" id="ARBA00044262"/>
    </source>
</evidence>
<dbReference type="PIRSF" id="PIRSF000894">
    <property type="entry name" value="Acid_phosphatase"/>
    <property type="match status" value="1"/>
</dbReference>
<evidence type="ECO:0000313" key="19">
    <source>
        <dbReference type="EMBL" id="TFK96551.1"/>
    </source>
</evidence>
<feature type="disulfide bond" evidence="17">
    <location>
        <begin position="294"/>
        <end position="308"/>
    </location>
</feature>
<dbReference type="OrthoDB" id="6509975at2759"/>
<feature type="active site" description="Proton donor" evidence="16">
    <location>
        <position position="395"/>
    </location>
</feature>
<accession>A0A5C3Q433</accession>
<dbReference type="PANTHER" id="PTHR20963">
    <property type="entry name" value="MULTIPLE INOSITOL POLYPHOSPHATE PHOSPHATASE-RELATED"/>
    <property type="match status" value="1"/>
</dbReference>
<evidence type="ECO:0000313" key="20">
    <source>
        <dbReference type="Proteomes" id="UP000305067"/>
    </source>
</evidence>
<keyword evidence="18" id="KW-1133">Transmembrane helix</keyword>
<dbReference type="GO" id="GO:0016158">
    <property type="term" value="F:inositol hexakisphosphate 3-phosphatase activity"/>
    <property type="evidence" value="ECO:0007669"/>
    <property type="project" value="UniProtKB-EC"/>
</dbReference>
<evidence type="ECO:0000256" key="17">
    <source>
        <dbReference type="PIRSR" id="PIRSR000894-2"/>
    </source>
</evidence>
<comment type="catalytic activity">
    <reaction evidence="13">
        <text>1D-myo-inositol hexakisphosphate + H2O = 1D-myo-inositol 1,2,4,5,6-pentakisphosphate + phosphate</text>
        <dbReference type="Rhea" id="RHEA:16989"/>
        <dbReference type="ChEBI" id="CHEBI:15377"/>
        <dbReference type="ChEBI" id="CHEBI:43474"/>
        <dbReference type="ChEBI" id="CHEBI:57798"/>
        <dbReference type="ChEBI" id="CHEBI:58130"/>
        <dbReference type="EC" id="3.1.3.8"/>
    </reaction>
    <physiologicalReaction direction="left-to-right" evidence="13">
        <dbReference type="Rhea" id="RHEA:16990"/>
    </physiologicalReaction>
</comment>
<dbReference type="Gene3D" id="3.40.50.1240">
    <property type="entry name" value="Phosphoglycerate mutase-like"/>
    <property type="match status" value="1"/>
</dbReference>
<gene>
    <name evidence="19" type="ORF">BDV98DRAFT_305117</name>
</gene>
<feature type="disulfide bond" evidence="17">
    <location>
        <begin position="96"/>
        <end position="451"/>
    </location>
</feature>
<dbReference type="InterPro" id="IPR000560">
    <property type="entry name" value="His_Pase_clade-2"/>
</dbReference>
<protein>
    <recommendedName>
        <fullName evidence="14">Phytase A</fullName>
    </recommendedName>
    <alternativeName>
        <fullName evidence="15">Histidine acid phosphatase phyA</fullName>
    </alternativeName>
    <alternativeName>
        <fullName evidence="8">Myo-inositol hexakisphosphate phosphohydrolase A</fullName>
    </alternativeName>
    <alternativeName>
        <fullName evidence="7">Myo-inositol-hexaphosphate 3-phosphohydrolase A</fullName>
    </alternativeName>
</protein>
<comment type="catalytic activity">
    <reaction evidence="10">
        <text>1D-myo-inositol 1,2-bisphosphate + H2O = 1D-myo-inositol 2-phosphate + phosphate</text>
        <dbReference type="Rhea" id="RHEA:77135"/>
        <dbReference type="ChEBI" id="CHEBI:15377"/>
        <dbReference type="ChEBI" id="CHEBI:43474"/>
        <dbReference type="ChEBI" id="CHEBI:84142"/>
        <dbReference type="ChEBI" id="CHEBI:195539"/>
    </reaction>
    <physiologicalReaction direction="left-to-right" evidence="10">
        <dbReference type="Rhea" id="RHEA:77136"/>
    </physiologicalReaction>
</comment>
<evidence type="ECO:0000256" key="7">
    <source>
        <dbReference type="ARBA" id="ARBA00041857"/>
    </source>
</evidence>
<comment type="subunit">
    <text evidence="2">Monomer.</text>
</comment>
<sequence>MANSRSHPPFDRDPKKHPSLRSAFLQAIGFSLLATVVICLTLRPLFTPSFSNLDYEKAVIIEHEGGNRVPDFGDIRWAQASPFRPVEEYRAPPEGCEITQVNLLERHAARYPTKSATIDIKSALAKMQAVPAYSDEKYAFIRDFVYDMGTDELMPFGGMAREHGEGDYARYKHLFGGEEERRPFVRAAGMRRVVESAGNWTTGFTHASNGTPNAIVSLVIPEHRGVNNSLHNNLCLHKGDSTPQRTAYLASIAPSIRARLASLVLPSTSNSSDPFSSTTLNLTDADIPPLISLCPFHSLATLTLSPFCALFTPSDFTTFEYFHDIKKYYHNGYGAPLGPVQGIAYISELIARLTRSPVRDRTQTNRTLDSGEGGNNLKLGTFPLGRSFYADFSHDREIVGVMSAMGLFRDEFGREGKGVIEDGGKEWEGRRWRVREMVPFSGRMVVERLACSHSKPSAEEDGEEGEYVRVLVNDRVMPLEFCEGVSGDGVCRLNRFVESQGYTTRGGDGDWEKCFV</sequence>
<feature type="active site" description="Nucleophile" evidence="16">
    <location>
        <position position="107"/>
    </location>
</feature>
<evidence type="ECO:0000256" key="12">
    <source>
        <dbReference type="ARBA" id="ARBA00043748"/>
    </source>
</evidence>